<sequence>MPDLSQNKLNVSRRSVLTGIGAGMTALALPGQTWAADGKTLRYGLSTFPPGLSPWNNTGNSSNNVKLCLYRGLMGYDPEANLVAEVAESYEWPDPKTVIFKLRDNAVFHNGEPVTAEDVIFTFDSIVAEESSAYLKSSFLNIEKIEALDAKTVKFSLKLPSAIFLKELSNYCAGLVWKGSAPDNPIGCGPFVKTADERGVFIEVTKFDDFYSPDQPICDKIRFTAYADQNLRYAALETGDVDVIEYLPWPQFDAVEQSETLKIGATVSPFMLMLFNVAKEGPFKDPKVRQAVGYAIQRQDVVDGAFAGRGTPLVGMPNPPGSPYDVSDPSIEYTFDPEKAKAMLAEAGYPNGFSCRLLATSTYGMHQDTASIVQAYLQMIGINTTLDLPDWATRVKKGKEGDYDIAVHGLSGYYNDPNALWPLLHSGPANYTRSFGFESARIDELLEKGRATMDEAERGAIYKELAKAYFEEVPQVPINWRAQAHAMQKPVKGFKAFPGWLNSSSAYSFDVSEPS</sequence>
<evidence type="ECO:0000313" key="6">
    <source>
        <dbReference type="EMBL" id="MEJ8474269.1"/>
    </source>
</evidence>
<evidence type="ECO:0000256" key="1">
    <source>
        <dbReference type="ARBA" id="ARBA00004418"/>
    </source>
</evidence>
<dbReference type="Gene3D" id="3.90.76.10">
    <property type="entry name" value="Dipeptide-binding Protein, Domain 1"/>
    <property type="match status" value="1"/>
</dbReference>
<dbReference type="SUPFAM" id="SSF53850">
    <property type="entry name" value="Periplasmic binding protein-like II"/>
    <property type="match status" value="1"/>
</dbReference>
<dbReference type="InterPro" id="IPR000914">
    <property type="entry name" value="SBP_5_dom"/>
</dbReference>
<dbReference type="CDD" id="cd08516">
    <property type="entry name" value="PBP2_NikA_DppA_OppA_like_11"/>
    <property type="match status" value="1"/>
</dbReference>
<gene>
    <name evidence="6" type="ORF">V6575_09210</name>
</gene>
<dbReference type="Proteomes" id="UP001385499">
    <property type="component" value="Unassembled WGS sequence"/>
</dbReference>
<dbReference type="Gene3D" id="3.10.105.10">
    <property type="entry name" value="Dipeptide-binding Protein, Domain 3"/>
    <property type="match status" value="1"/>
</dbReference>
<keyword evidence="7" id="KW-1185">Reference proteome</keyword>
<evidence type="ECO:0000259" key="5">
    <source>
        <dbReference type="Pfam" id="PF00496"/>
    </source>
</evidence>
<evidence type="ECO:0000256" key="4">
    <source>
        <dbReference type="ARBA" id="ARBA00022729"/>
    </source>
</evidence>
<proteinExistence type="inferred from homology"/>
<dbReference type="EMBL" id="JBAKIA010000005">
    <property type="protein sequence ID" value="MEJ8474269.1"/>
    <property type="molecule type" value="Genomic_DNA"/>
</dbReference>
<dbReference type="InterPro" id="IPR006311">
    <property type="entry name" value="TAT_signal"/>
</dbReference>
<reference evidence="6 7" key="1">
    <citation type="submission" date="2024-02" db="EMBL/GenBank/DDBJ databases">
        <title>Roseibium algae sp. nov., isolated from marine alga (Grateloupia sp.), showing potential in myo-inositol conversion.</title>
        <authorList>
            <person name="Wang Y."/>
        </authorList>
    </citation>
    <scope>NUCLEOTIDE SEQUENCE [LARGE SCALE GENOMIC DNA]</scope>
    <source>
        <strain evidence="6 7">H3510</strain>
    </source>
</reference>
<accession>A0ABU8TJC8</accession>
<dbReference type="Gene3D" id="3.40.190.10">
    <property type="entry name" value="Periplasmic binding protein-like II"/>
    <property type="match status" value="1"/>
</dbReference>
<keyword evidence="4" id="KW-0732">Signal</keyword>
<organism evidence="6 7">
    <name type="scientific">Roseibium algae</name>
    <dbReference type="NCBI Taxonomy" id="3123038"/>
    <lineage>
        <taxon>Bacteria</taxon>
        <taxon>Pseudomonadati</taxon>
        <taxon>Pseudomonadota</taxon>
        <taxon>Alphaproteobacteria</taxon>
        <taxon>Hyphomicrobiales</taxon>
        <taxon>Stappiaceae</taxon>
        <taxon>Roseibium</taxon>
    </lineage>
</organism>
<dbReference type="InterPro" id="IPR030678">
    <property type="entry name" value="Peptide/Ni-bd"/>
</dbReference>
<comment type="similarity">
    <text evidence="2">Belongs to the bacterial solute-binding protein 5 family.</text>
</comment>
<dbReference type="PANTHER" id="PTHR30290">
    <property type="entry name" value="PERIPLASMIC BINDING COMPONENT OF ABC TRANSPORTER"/>
    <property type="match status" value="1"/>
</dbReference>
<dbReference type="RefSeq" id="WP_340274009.1">
    <property type="nucleotide sequence ID" value="NZ_JBAKIA010000005.1"/>
</dbReference>
<dbReference type="Pfam" id="PF00496">
    <property type="entry name" value="SBP_bac_5"/>
    <property type="match status" value="1"/>
</dbReference>
<comment type="subcellular location">
    <subcellularLocation>
        <location evidence="1">Periplasm</location>
    </subcellularLocation>
</comment>
<dbReference type="PANTHER" id="PTHR30290:SF9">
    <property type="entry name" value="OLIGOPEPTIDE-BINDING PROTEIN APPA"/>
    <property type="match status" value="1"/>
</dbReference>
<feature type="domain" description="Solute-binding protein family 5" evidence="5">
    <location>
        <begin position="82"/>
        <end position="428"/>
    </location>
</feature>
<comment type="caution">
    <text evidence="6">The sequence shown here is derived from an EMBL/GenBank/DDBJ whole genome shotgun (WGS) entry which is preliminary data.</text>
</comment>
<dbReference type="PIRSF" id="PIRSF002741">
    <property type="entry name" value="MppA"/>
    <property type="match status" value="1"/>
</dbReference>
<protein>
    <submittedName>
        <fullName evidence="6">ABC transporter substrate-binding protein</fullName>
    </submittedName>
</protein>
<evidence type="ECO:0000313" key="7">
    <source>
        <dbReference type="Proteomes" id="UP001385499"/>
    </source>
</evidence>
<evidence type="ECO:0000256" key="3">
    <source>
        <dbReference type="ARBA" id="ARBA00022448"/>
    </source>
</evidence>
<keyword evidence="3" id="KW-0813">Transport</keyword>
<dbReference type="PROSITE" id="PS51318">
    <property type="entry name" value="TAT"/>
    <property type="match status" value="1"/>
</dbReference>
<dbReference type="InterPro" id="IPR039424">
    <property type="entry name" value="SBP_5"/>
</dbReference>
<name>A0ABU8TJC8_9HYPH</name>
<evidence type="ECO:0000256" key="2">
    <source>
        <dbReference type="ARBA" id="ARBA00005695"/>
    </source>
</evidence>